<dbReference type="PANTHER" id="PTHR31973">
    <property type="entry name" value="POLYPROTEIN, PUTATIVE-RELATED"/>
    <property type="match status" value="1"/>
</dbReference>
<name>A0A540NLK5_MALBA</name>
<dbReference type="EMBL" id="VIEB01000025">
    <property type="protein sequence ID" value="TQE11917.1"/>
    <property type="molecule type" value="Genomic_DNA"/>
</dbReference>
<dbReference type="STRING" id="106549.A0A540NLK5"/>
<dbReference type="PANTHER" id="PTHR31973:SF199">
    <property type="entry name" value="SWIM-TYPE DOMAIN-CONTAINING PROTEIN"/>
    <property type="match status" value="1"/>
</dbReference>
<dbReference type="Pfam" id="PF10551">
    <property type="entry name" value="MULE"/>
    <property type="match status" value="1"/>
</dbReference>
<evidence type="ECO:0000313" key="2">
    <source>
        <dbReference type="EMBL" id="TQE11917.1"/>
    </source>
</evidence>
<accession>A0A540NLK5</accession>
<reference evidence="2 3" key="1">
    <citation type="journal article" date="2019" name="G3 (Bethesda)">
        <title>Sequencing of a Wild Apple (Malus baccata) Genome Unravels the Differences Between Cultivated and Wild Apple Species Regarding Disease Resistance and Cold Tolerance.</title>
        <authorList>
            <person name="Chen X."/>
        </authorList>
    </citation>
    <scope>NUCLEOTIDE SEQUENCE [LARGE SCALE GENOMIC DNA]</scope>
    <source>
        <strain evidence="3">cv. Shandingzi</strain>
        <tissue evidence="2">Leaves</tissue>
    </source>
</reference>
<protein>
    <recommendedName>
        <fullName evidence="1">MULE transposase domain-containing protein</fullName>
    </recommendedName>
</protein>
<organism evidence="2 3">
    <name type="scientific">Malus baccata</name>
    <name type="common">Siberian crab apple</name>
    <name type="synonym">Pyrus baccata</name>
    <dbReference type="NCBI Taxonomy" id="106549"/>
    <lineage>
        <taxon>Eukaryota</taxon>
        <taxon>Viridiplantae</taxon>
        <taxon>Streptophyta</taxon>
        <taxon>Embryophyta</taxon>
        <taxon>Tracheophyta</taxon>
        <taxon>Spermatophyta</taxon>
        <taxon>Magnoliopsida</taxon>
        <taxon>eudicotyledons</taxon>
        <taxon>Gunneridae</taxon>
        <taxon>Pentapetalae</taxon>
        <taxon>rosids</taxon>
        <taxon>fabids</taxon>
        <taxon>Rosales</taxon>
        <taxon>Rosaceae</taxon>
        <taxon>Amygdaloideae</taxon>
        <taxon>Maleae</taxon>
        <taxon>Malus</taxon>
    </lineage>
</organism>
<proteinExistence type="predicted"/>
<evidence type="ECO:0000313" key="3">
    <source>
        <dbReference type="Proteomes" id="UP000315295"/>
    </source>
</evidence>
<comment type="caution">
    <text evidence="2">The sequence shown here is derived from an EMBL/GenBank/DDBJ whole genome shotgun (WGS) entry which is preliminary data.</text>
</comment>
<sequence length="338" mass="38643">MIFANRRGLRQAVTYYGCVNGRQIRFPIREGYKVQGKCTKEGCPWVIYASKTDGSSALIVKTLNDVHTCPREQKLRVCTSNWLSHRYADYLLDNPKWEVSKFQQTVHKQYNMHVTPAQLYKARSLAAEKSEGAYVEQYARLWDYCEELKRRNPGSTILVKTEMEGGRPRFQRLYVCFAALKKGFLEGCRPVVVLDGCHIKGPHPGQLLAAIGIDANNGMYPVAYAIVEIEDRRTWTWFLELLITDLGIENGHAWVFTSDKQKGLIKAVKDLIPTAEHIHCVRHLYNNFKKTHIGIALKQILWSAARATTIPGFKAEMTKMEVEDGLAISWFDDKPVKF</sequence>
<dbReference type="Proteomes" id="UP000315295">
    <property type="component" value="Unassembled WGS sequence"/>
</dbReference>
<keyword evidence="3" id="KW-1185">Reference proteome</keyword>
<feature type="domain" description="MULE transposase" evidence="1">
    <location>
        <begin position="191"/>
        <end position="287"/>
    </location>
</feature>
<gene>
    <name evidence="2" type="ORF">C1H46_002551</name>
</gene>
<evidence type="ECO:0000259" key="1">
    <source>
        <dbReference type="Pfam" id="PF10551"/>
    </source>
</evidence>
<dbReference type="InterPro" id="IPR018289">
    <property type="entry name" value="MULE_transposase_dom"/>
</dbReference>
<dbReference type="AlphaFoldDB" id="A0A540NLK5"/>